<feature type="compositionally biased region" description="Low complexity" evidence="1">
    <location>
        <begin position="120"/>
        <end position="132"/>
    </location>
</feature>
<sequence length="534" mass="58962">RTKLRIFMKTSRKMVLLCSSVLSLATLLPISLKRREGLGPSLLTTSTNVSLPHRGEGKVSDPKEAQRDAPSEVQTDEETTVTQEASTSSAVTSSAGVVLEEFPTTPFVLENATKDLEEFSTSSPSGPSTTTTAVSQAKVPASRPACYVRMRFCRAWEGLAGILRYNQHVLAAAVKYNCAYVCEPVPNWKTASHDTGAVDDLFGCIDGRAVGDPRRIASARSVLKLPVVNAQFRIDDKFLTRYKTTGRVKEHLVTGPAISLNPRPSRLAVYQLTCPIASRVVSYEVTYPWLREQFAAARGTRDEQLIWRFGNFRWRIAIQLRRGDRPSQCPLGIYLNALRGLLRALPCLTEDNTEIIVVGEMDTETPEFDPLKHLNVHFLSGRKTRGKTAKQRLVRDLDHLSTSNILILGGGGGFAGLVGALQVEGGTVLHARTQNFALDGVPHAHKLDDSGRFMCAYDLKPLVRTIMGTDLESLSHMAPQSAEFLQKVEKSLEEYQVWYEAHGQPGNLNFSLQEVPPCKLNRSKFVDPTGQLPF</sequence>
<keyword evidence="3" id="KW-1185">Reference proteome</keyword>
<name>A0ABP0KN52_9DINO</name>
<feature type="non-terminal residue" evidence="2">
    <location>
        <position position="1"/>
    </location>
</feature>
<organism evidence="2 3">
    <name type="scientific">Durusdinium trenchii</name>
    <dbReference type="NCBI Taxonomy" id="1381693"/>
    <lineage>
        <taxon>Eukaryota</taxon>
        <taxon>Sar</taxon>
        <taxon>Alveolata</taxon>
        <taxon>Dinophyceae</taxon>
        <taxon>Suessiales</taxon>
        <taxon>Symbiodiniaceae</taxon>
        <taxon>Durusdinium</taxon>
    </lineage>
</organism>
<feature type="region of interest" description="Disordered" evidence="1">
    <location>
        <begin position="41"/>
        <end position="88"/>
    </location>
</feature>
<evidence type="ECO:0000256" key="1">
    <source>
        <dbReference type="SAM" id="MobiDB-lite"/>
    </source>
</evidence>
<feature type="region of interest" description="Disordered" evidence="1">
    <location>
        <begin position="117"/>
        <end position="136"/>
    </location>
</feature>
<comment type="caution">
    <text evidence="2">The sequence shown here is derived from an EMBL/GenBank/DDBJ whole genome shotgun (WGS) entry which is preliminary data.</text>
</comment>
<reference evidence="2 3" key="1">
    <citation type="submission" date="2024-02" db="EMBL/GenBank/DDBJ databases">
        <authorList>
            <person name="Chen Y."/>
            <person name="Shah S."/>
            <person name="Dougan E. K."/>
            <person name="Thang M."/>
            <person name="Chan C."/>
        </authorList>
    </citation>
    <scope>NUCLEOTIDE SEQUENCE [LARGE SCALE GENOMIC DNA]</scope>
</reference>
<feature type="compositionally biased region" description="Basic and acidic residues" evidence="1">
    <location>
        <begin position="53"/>
        <end position="70"/>
    </location>
</feature>
<accession>A0ABP0KN52</accession>
<dbReference type="EMBL" id="CAXAMN010009247">
    <property type="protein sequence ID" value="CAK9028103.1"/>
    <property type="molecule type" value="Genomic_DNA"/>
</dbReference>
<evidence type="ECO:0000313" key="2">
    <source>
        <dbReference type="EMBL" id="CAK9028103.1"/>
    </source>
</evidence>
<proteinExistence type="predicted"/>
<dbReference type="Proteomes" id="UP001642484">
    <property type="component" value="Unassembled WGS sequence"/>
</dbReference>
<gene>
    <name evidence="2" type="ORF">CCMP2556_LOCUS16986</name>
</gene>
<evidence type="ECO:0000313" key="3">
    <source>
        <dbReference type="Proteomes" id="UP001642484"/>
    </source>
</evidence>
<protein>
    <submittedName>
        <fullName evidence="2">Uncharacterized protein</fullName>
    </submittedName>
</protein>